<feature type="region of interest" description="Disordered" evidence="1">
    <location>
        <begin position="130"/>
        <end position="197"/>
    </location>
</feature>
<evidence type="ECO:0000313" key="3">
    <source>
        <dbReference type="Proteomes" id="UP000095149"/>
    </source>
</evidence>
<feature type="compositionally biased region" description="Basic residues" evidence="1">
    <location>
        <begin position="1"/>
        <end position="11"/>
    </location>
</feature>
<protein>
    <submittedName>
        <fullName evidence="2">Uncharacterized protein</fullName>
    </submittedName>
</protein>
<dbReference type="AlphaFoldDB" id="A0A1E3JW63"/>
<reference evidence="2 3" key="1">
    <citation type="submission" date="2016-06" db="EMBL/GenBank/DDBJ databases">
        <title>Evolution of pathogenesis and genome organization in the Tremellales.</title>
        <authorList>
            <person name="Cuomo C."/>
            <person name="Litvintseva A."/>
            <person name="Heitman J."/>
            <person name="Chen Y."/>
            <person name="Sun S."/>
            <person name="Springer D."/>
            <person name="Dromer F."/>
            <person name="Young S."/>
            <person name="Zeng Q."/>
            <person name="Chapman S."/>
            <person name="Gujja S."/>
            <person name="Saif S."/>
            <person name="Birren B."/>
        </authorList>
    </citation>
    <scope>NUCLEOTIDE SEQUENCE [LARGE SCALE GENOMIC DNA]</scope>
    <source>
        <strain evidence="2 3">CBS 6273</strain>
    </source>
</reference>
<name>A0A1E3JW63_9TREE</name>
<dbReference type="EMBL" id="MEKH01000008">
    <property type="protein sequence ID" value="ODO05033.1"/>
    <property type="molecule type" value="Genomic_DNA"/>
</dbReference>
<dbReference type="Proteomes" id="UP000095149">
    <property type="component" value="Unassembled WGS sequence"/>
</dbReference>
<gene>
    <name evidence="2" type="ORF">I350_05645</name>
</gene>
<evidence type="ECO:0000256" key="1">
    <source>
        <dbReference type="SAM" id="MobiDB-lite"/>
    </source>
</evidence>
<dbReference type="OrthoDB" id="10369625at2759"/>
<proteinExistence type="predicted"/>
<sequence>MGPKKSARKGANKGGGKGASKPNFLYGFDRYAFDDPETAPLRTNVQGKLMASKLVKPTKTKMEKHLAIFCGRLTRAENAGTGNTELDLCALFINSLPLELPEFSAAYAAFRVSDAPTWNESLRIYKSLLASRPPHPPKKAVTGGKGGKGKKNKGGSGICPRCKTNRHQGTGCPDWKRSASPETENESVMDGENKDEREDAGVHVAGVEGRTLGLVQSLKTLSRTALRIEGKERYGGVSRGRQRKREGILVLTMT</sequence>
<evidence type="ECO:0000313" key="2">
    <source>
        <dbReference type="EMBL" id="ODO05033.1"/>
    </source>
</evidence>
<feature type="region of interest" description="Disordered" evidence="1">
    <location>
        <begin position="1"/>
        <end position="22"/>
    </location>
</feature>
<accession>A0A1E3JW63</accession>
<organism evidence="2 3">
    <name type="scientific">Cryptococcus amylolentus CBS 6273</name>
    <dbReference type="NCBI Taxonomy" id="1296118"/>
    <lineage>
        <taxon>Eukaryota</taxon>
        <taxon>Fungi</taxon>
        <taxon>Dikarya</taxon>
        <taxon>Basidiomycota</taxon>
        <taxon>Agaricomycotina</taxon>
        <taxon>Tremellomycetes</taxon>
        <taxon>Tremellales</taxon>
        <taxon>Cryptococcaceae</taxon>
        <taxon>Cryptococcus</taxon>
    </lineage>
</organism>
<comment type="caution">
    <text evidence="2">The sequence shown here is derived from an EMBL/GenBank/DDBJ whole genome shotgun (WGS) entry which is preliminary data.</text>
</comment>